<evidence type="ECO:0000256" key="6">
    <source>
        <dbReference type="SAM" id="Phobius"/>
    </source>
</evidence>
<dbReference type="GO" id="GO:0016020">
    <property type="term" value="C:membrane"/>
    <property type="evidence" value="ECO:0007669"/>
    <property type="project" value="UniProtKB-SubCell"/>
</dbReference>
<sequence length="294" mass="32812">MHLIYNSTGDITGAIFYDYNPSQTAAWTLVVLFAVATVIHFIMMIPLRTWCFIVFILGGICEAFGYYGRVMSHDNVRKMGPYMMQNLLILVAPVLLAATVYMVLGRIIKGLNADDYSSIRTSRLTKIFVMSDVLAFVTQLAGSGVQATGDDQVIKIGNGVVLGGLIFQLVMFGIFLNVAAKFHKRLANEPIGLIKADPSIKWQRYFVGLYIAWVAVFVRNLVRVIEYAQGENGSIVTNEAMLYIFDGAMMFITMAIFIILHPGLLIRQAKRSTYNRMGADTEAFFTVPPPEKNY</sequence>
<feature type="transmembrane region" description="Helical" evidence="6">
    <location>
        <begin position="205"/>
        <end position="222"/>
    </location>
</feature>
<dbReference type="InterPro" id="IPR007568">
    <property type="entry name" value="RTA1"/>
</dbReference>
<gene>
    <name evidence="7" type="ORF">GNLVRS02_ARAD1D02684g</name>
</gene>
<accession>A0A060T7E9</accession>
<dbReference type="PANTHER" id="PTHR31465">
    <property type="entry name" value="PROTEIN RTA1-RELATED"/>
    <property type="match status" value="1"/>
</dbReference>
<comment type="similarity">
    <text evidence="2">Belongs to the lipid-translocating exporter (LTE) (TC 9.A.26.1) family.</text>
</comment>
<feature type="transmembrane region" description="Helical" evidence="6">
    <location>
        <begin position="50"/>
        <end position="67"/>
    </location>
</feature>
<evidence type="ECO:0000256" key="5">
    <source>
        <dbReference type="ARBA" id="ARBA00023136"/>
    </source>
</evidence>
<keyword evidence="3 6" id="KW-0812">Transmembrane</keyword>
<reference evidence="7" key="1">
    <citation type="submission" date="2014-02" db="EMBL/GenBank/DDBJ databases">
        <authorList>
            <person name="Genoscope - CEA"/>
        </authorList>
    </citation>
    <scope>NUCLEOTIDE SEQUENCE</scope>
    <source>
        <strain evidence="7">LS3</strain>
    </source>
</reference>
<dbReference type="PANTHER" id="PTHR31465:SF17">
    <property type="entry name" value="DOMAIN PROTEIN, PUTATIVE (AFU_ORTHOLOGUE AFUA_5G09900)-RELATED"/>
    <property type="match status" value="1"/>
</dbReference>
<keyword evidence="5 6" id="KW-0472">Membrane</keyword>
<name>A0A060T7E9_BLAAD</name>
<feature type="transmembrane region" description="Helical" evidence="6">
    <location>
        <begin position="242"/>
        <end position="266"/>
    </location>
</feature>
<proteinExistence type="inferred from homology"/>
<comment type="subcellular location">
    <subcellularLocation>
        <location evidence="1">Membrane</location>
        <topology evidence="1">Multi-pass membrane protein</topology>
    </subcellularLocation>
</comment>
<feature type="transmembrane region" description="Helical" evidence="6">
    <location>
        <begin position="159"/>
        <end position="180"/>
    </location>
</feature>
<feature type="transmembrane region" description="Helical" evidence="6">
    <location>
        <begin position="87"/>
        <end position="107"/>
    </location>
</feature>
<reference evidence="7" key="2">
    <citation type="submission" date="2014-06" db="EMBL/GenBank/DDBJ databases">
        <title>The complete genome of Blastobotrys (Arxula) adeninivorans LS3 - a yeast of biotechnological interest.</title>
        <authorList>
            <person name="Kunze G."/>
            <person name="Gaillardin C."/>
            <person name="Czernicka M."/>
            <person name="Durrens P."/>
            <person name="Martin T."/>
            <person name="Boer E."/>
            <person name="Gabaldon T."/>
            <person name="Cruz J."/>
            <person name="Talla E."/>
            <person name="Marck C."/>
            <person name="Goffeau A."/>
            <person name="Barbe V."/>
            <person name="Baret P."/>
            <person name="Baronian K."/>
            <person name="Beier S."/>
            <person name="Bleykasten C."/>
            <person name="Bode R."/>
            <person name="Casaregola S."/>
            <person name="Despons L."/>
            <person name="Fairhead C."/>
            <person name="Giersberg M."/>
            <person name="Gierski P."/>
            <person name="Hahnel U."/>
            <person name="Hartmann A."/>
            <person name="Jankowska D."/>
            <person name="Jubin C."/>
            <person name="Jung P."/>
            <person name="Lafontaine I."/>
            <person name="Leh-Louis V."/>
            <person name="Lemaire M."/>
            <person name="Marcet-Houben M."/>
            <person name="Mascher M."/>
            <person name="Morel G."/>
            <person name="Richard G.-F."/>
            <person name="Riechen J."/>
            <person name="Sacerdot C."/>
            <person name="Sarkar A."/>
            <person name="Savel G."/>
            <person name="Schacherer J."/>
            <person name="Sherman D."/>
            <person name="Straub M.-L."/>
            <person name="Stein N."/>
            <person name="Thierry A."/>
            <person name="Trautwein-Schult A."/>
            <person name="Westhof E."/>
            <person name="Worch S."/>
            <person name="Dujon B."/>
            <person name="Souciet J.-L."/>
            <person name="Wincker P."/>
            <person name="Scholz U."/>
            <person name="Neuveglise N."/>
        </authorList>
    </citation>
    <scope>NUCLEOTIDE SEQUENCE</scope>
    <source>
        <strain evidence="7">LS3</strain>
    </source>
</reference>
<feature type="transmembrane region" description="Helical" evidence="6">
    <location>
        <begin position="25"/>
        <end position="43"/>
    </location>
</feature>
<dbReference type="EMBL" id="HG937694">
    <property type="protein sequence ID" value="CDP37055.1"/>
    <property type="molecule type" value="Genomic_DNA"/>
</dbReference>
<dbReference type="AlphaFoldDB" id="A0A060T7E9"/>
<organism evidence="7">
    <name type="scientific">Blastobotrys adeninivorans</name>
    <name type="common">Yeast</name>
    <name type="synonym">Arxula adeninivorans</name>
    <dbReference type="NCBI Taxonomy" id="409370"/>
    <lineage>
        <taxon>Eukaryota</taxon>
        <taxon>Fungi</taxon>
        <taxon>Dikarya</taxon>
        <taxon>Ascomycota</taxon>
        <taxon>Saccharomycotina</taxon>
        <taxon>Dipodascomycetes</taxon>
        <taxon>Dipodascales</taxon>
        <taxon>Trichomonascaceae</taxon>
        <taxon>Blastobotrys</taxon>
    </lineage>
</organism>
<keyword evidence="4 6" id="KW-1133">Transmembrane helix</keyword>
<feature type="transmembrane region" description="Helical" evidence="6">
    <location>
        <begin position="127"/>
        <end position="147"/>
    </location>
</feature>
<dbReference type="PhylomeDB" id="A0A060T7E9"/>
<evidence type="ECO:0000256" key="1">
    <source>
        <dbReference type="ARBA" id="ARBA00004141"/>
    </source>
</evidence>
<evidence type="ECO:0000256" key="2">
    <source>
        <dbReference type="ARBA" id="ARBA00009969"/>
    </source>
</evidence>
<evidence type="ECO:0000256" key="3">
    <source>
        <dbReference type="ARBA" id="ARBA00022692"/>
    </source>
</evidence>
<protein>
    <submittedName>
        <fullName evidence="7">ARAD1D02684p</fullName>
    </submittedName>
</protein>
<evidence type="ECO:0000256" key="4">
    <source>
        <dbReference type="ARBA" id="ARBA00022989"/>
    </source>
</evidence>
<evidence type="ECO:0000313" key="7">
    <source>
        <dbReference type="EMBL" id="CDP37055.1"/>
    </source>
</evidence>
<dbReference type="Pfam" id="PF04479">
    <property type="entry name" value="RTA1"/>
    <property type="match status" value="1"/>
</dbReference>